<feature type="non-terminal residue" evidence="2">
    <location>
        <position position="1"/>
    </location>
</feature>
<name>A0ABN9Q3T2_9DINO</name>
<keyword evidence="3" id="KW-1185">Reference proteome</keyword>
<dbReference type="Proteomes" id="UP001189429">
    <property type="component" value="Unassembled WGS sequence"/>
</dbReference>
<evidence type="ECO:0000256" key="1">
    <source>
        <dbReference type="SAM" id="MobiDB-lite"/>
    </source>
</evidence>
<evidence type="ECO:0000313" key="3">
    <source>
        <dbReference type="Proteomes" id="UP001189429"/>
    </source>
</evidence>
<protein>
    <submittedName>
        <fullName evidence="2">Uncharacterized protein</fullName>
    </submittedName>
</protein>
<accession>A0ABN9Q3T2</accession>
<evidence type="ECO:0000313" key="2">
    <source>
        <dbReference type="EMBL" id="CAK0800379.1"/>
    </source>
</evidence>
<dbReference type="EMBL" id="CAUYUJ010002348">
    <property type="protein sequence ID" value="CAK0800379.1"/>
    <property type="molecule type" value="Genomic_DNA"/>
</dbReference>
<organism evidence="2 3">
    <name type="scientific">Prorocentrum cordatum</name>
    <dbReference type="NCBI Taxonomy" id="2364126"/>
    <lineage>
        <taxon>Eukaryota</taxon>
        <taxon>Sar</taxon>
        <taxon>Alveolata</taxon>
        <taxon>Dinophyceae</taxon>
        <taxon>Prorocentrales</taxon>
        <taxon>Prorocentraceae</taxon>
        <taxon>Prorocentrum</taxon>
    </lineage>
</organism>
<comment type="caution">
    <text evidence="2">The sequence shown here is derived from an EMBL/GenBank/DDBJ whole genome shotgun (WGS) entry which is preliminary data.</text>
</comment>
<gene>
    <name evidence="2" type="ORF">PCOR1329_LOCUS8543</name>
</gene>
<proteinExistence type="predicted"/>
<feature type="compositionally biased region" description="Basic and acidic residues" evidence="1">
    <location>
        <begin position="1"/>
        <end position="15"/>
    </location>
</feature>
<feature type="non-terminal residue" evidence="2">
    <location>
        <position position="396"/>
    </location>
</feature>
<sequence length="396" mass="41754">KLRDELMHYKSKGSEHATTANTRADTLETCAALDKADLINVASDAVSASCLFGKQGPLWKALMRPGCMDAAFKHNKVVLQNLVDLMVDGGLPHRFDGDERSADKVISEAVALAKQLYPLDDTVQIMSQKMEGVVASTNTQHRIDLLSAAIEAIIAAEGEGAVDAASIQAFGTASEAMCGVKLPDGLFIKLSRAIGRLLETSVHVYTNGGDFDAEVAAQALASMSKIISCETTSKNVKSLCGVLNAVDGMWKSYATLVATAPNVEAVADACDMEAVAKLARACVGKVAACTKSLEIARPIFDYFECAAELKASEDTFGIVKKFVQDLSTAVAKKMASDLEAAVKAVEATAKGGKDGASWHDGVANALEEVLKRGEAALSKDAWPVVAKIAAEDEPIK</sequence>
<reference evidence="2" key="1">
    <citation type="submission" date="2023-10" db="EMBL/GenBank/DDBJ databases">
        <authorList>
            <person name="Chen Y."/>
            <person name="Shah S."/>
            <person name="Dougan E. K."/>
            <person name="Thang M."/>
            <person name="Chan C."/>
        </authorList>
    </citation>
    <scope>NUCLEOTIDE SEQUENCE [LARGE SCALE GENOMIC DNA]</scope>
</reference>
<feature type="region of interest" description="Disordered" evidence="1">
    <location>
        <begin position="1"/>
        <end position="20"/>
    </location>
</feature>